<gene>
    <name evidence="3" type="ORF">C6V83_14825</name>
</gene>
<dbReference type="Pfam" id="PF06974">
    <property type="entry name" value="WS_DGAT_C"/>
    <property type="match status" value="1"/>
</dbReference>
<proteinExistence type="predicted"/>
<dbReference type="EMBL" id="CP027433">
    <property type="protein sequence ID" value="AVM02293.1"/>
    <property type="molecule type" value="Genomic_DNA"/>
</dbReference>
<dbReference type="AlphaFoldDB" id="A0A2S0KKV0"/>
<sequence>MFWRSRHRVNDQFLLYCFSLRPTSLVERSRDQTPGGAGDRRRVLDSLRRRAEAVDELHLRVAPAPADLAFPRWCPAPIDDDAFVVHDGADTWDRCRAQVAGLLTEGLEATVRPWRLHLLGPSTGAPCADGPVWVVVFQVSHALADGRGASALARALFGGSVPPGAVPAARPPGVLAAVGGALQVPVRVAAGLGLGLLSWSGDGPRTAGPDPLPASVFNRPAGPRRRIDVIVTDVDTLRAAAGGDARRPAVTVAFLSVLADVLSECLGDAAPELAVELTVGHSLAAGPGPPDRRWGSLRWLSERSPSTELRSHESKPPTKKRSVSQPRNDFHNVTIRLRADLEFPERVAAVAAEIADARAGDRRSGLAAWAQRRAAEITPPVLRALAARLSATGEAPSYVAGATVVSSVNRGPADLTLDGGEVLFTAGFPALSAAHAMTIGLHGLGSTVTISVTSDPDAVPDAASVIDLLTKAISP</sequence>
<dbReference type="KEGG" id="git:C6V83_14825"/>
<organism evidence="3 4">
    <name type="scientific">Gordonia iterans</name>
    <dbReference type="NCBI Taxonomy" id="1004901"/>
    <lineage>
        <taxon>Bacteria</taxon>
        <taxon>Bacillati</taxon>
        <taxon>Actinomycetota</taxon>
        <taxon>Actinomycetes</taxon>
        <taxon>Mycobacteriales</taxon>
        <taxon>Gordoniaceae</taxon>
        <taxon>Gordonia</taxon>
    </lineage>
</organism>
<reference evidence="3 4" key="1">
    <citation type="submission" date="2018-03" db="EMBL/GenBank/DDBJ databases">
        <title>Characteristics and genome of n-alkane degrading marine bacteria Gordonia iterans isolated from crude oil contaminated in Tae-an, South Korea.</title>
        <authorList>
            <person name="Lee S.-S."/>
            <person name="Kim H."/>
        </authorList>
    </citation>
    <scope>NUCLEOTIDE SEQUENCE [LARGE SCALE GENOMIC DNA]</scope>
    <source>
        <strain evidence="3 4">Co17</strain>
    </source>
</reference>
<evidence type="ECO:0000313" key="4">
    <source>
        <dbReference type="Proteomes" id="UP000239814"/>
    </source>
</evidence>
<accession>A0A2S0KKV0</accession>
<feature type="domain" description="O-acyltransferase WSD1 C-terminal" evidence="2">
    <location>
        <begin position="334"/>
        <end position="473"/>
    </location>
</feature>
<keyword evidence="4" id="KW-1185">Reference proteome</keyword>
<name>A0A2S0KKV0_9ACTN</name>
<evidence type="ECO:0000256" key="1">
    <source>
        <dbReference type="SAM" id="MobiDB-lite"/>
    </source>
</evidence>
<dbReference type="Proteomes" id="UP000239814">
    <property type="component" value="Chromosome"/>
</dbReference>
<feature type="region of interest" description="Disordered" evidence="1">
    <location>
        <begin position="305"/>
        <end position="327"/>
    </location>
</feature>
<protein>
    <recommendedName>
        <fullName evidence="2">O-acyltransferase WSD1 C-terminal domain-containing protein</fullName>
    </recommendedName>
</protein>
<evidence type="ECO:0000259" key="2">
    <source>
        <dbReference type="Pfam" id="PF06974"/>
    </source>
</evidence>
<evidence type="ECO:0000313" key="3">
    <source>
        <dbReference type="EMBL" id="AVM02293.1"/>
    </source>
</evidence>
<dbReference type="InterPro" id="IPR009721">
    <property type="entry name" value="O-acyltransferase_WSD1_C"/>
</dbReference>